<dbReference type="GO" id="GO:0000976">
    <property type="term" value="F:transcription cis-regulatory region binding"/>
    <property type="evidence" value="ECO:0007669"/>
    <property type="project" value="TreeGrafter"/>
</dbReference>
<comment type="function">
    <text evidence="5">May play the central regulatory role in sporulation. It may be an element of the effector pathway responsible for the activation of sporulation genes in response to nutritional stress. Spo0A may act in concert with spo0H (a sigma factor) to control the expression of some genes that are critical to the sporulation process.</text>
</comment>
<evidence type="ECO:0000259" key="9">
    <source>
        <dbReference type="PROSITE" id="PS51755"/>
    </source>
</evidence>
<evidence type="ECO:0000259" key="8">
    <source>
        <dbReference type="PROSITE" id="PS50110"/>
    </source>
</evidence>
<keyword evidence="6" id="KW-0597">Phosphoprotein</keyword>
<dbReference type="PROSITE" id="PS50110">
    <property type="entry name" value="RESPONSE_REGULATORY"/>
    <property type="match status" value="1"/>
</dbReference>
<dbReference type="SMART" id="SM00448">
    <property type="entry name" value="REC"/>
    <property type="match status" value="1"/>
</dbReference>
<dbReference type="CDD" id="cd17574">
    <property type="entry name" value="REC_OmpR"/>
    <property type="match status" value="1"/>
</dbReference>
<gene>
    <name evidence="10" type="primary">saeR</name>
    <name evidence="10" type="ORF">ERS852491_04818</name>
</gene>
<dbReference type="Pfam" id="PF00486">
    <property type="entry name" value="Trans_reg_C"/>
    <property type="match status" value="1"/>
</dbReference>
<keyword evidence="3 7" id="KW-0238">DNA-binding</keyword>
<organism evidence="10 11">
    <name type="scientific">Faecalicatena contorta</name>
    <dbReference type="NCBI Taxonomy" id="39482"/>
    <lineage>
        <taxon>Bacteria</taxon>
        <taxon>Bacillati</taxon>
        <taxon>Bacillota</taxon>
        <taxon>Clostridia</taxon>
        <taxon>Lachnospirales</taxon>
        <taxon>Lachnospiraceae</taxon>
        <taxon>Faecalicatena</taxon>
    </lineage>
</organism>
<name>A0A174M9N2_9FIRM</name>
<dbReference type="Gene3D" id="1.10.10.10">
    <property type="entry name" value="Winged helix-like DNA-binding domain superfamily/Winged helix DNA-binding domain"/>
    <property type="match status" value="1"/>
</dbReference>
<dbReference type="InterPro" id="IPR011006">
    <property type="entry name" value="CheY-like_superfamily"/>
</dbReference>
<reference evidence="10 11" key="1">
    <citation type="submission" date="2015-09" db="EMBL/GenBank/DDBJ databases">
        <authorList>
            <consortium name="Pathogen Informatics"/>
        </authorList>
    </citation>
    <scope>NUCLEOTIDE SEQUENCE [LARGE SCALE GENOMIC DNA]</scope>
    <source>
        <strain evidence="10 11">2789STDY5834876</strain>
    </source>
</reference>
<dbReference type="Gene3D" id="6.10.250.690">
    <property type="match status" value="1"/>
</dbReference>
<evidence type="ECO:0000256" key="7">
    <source>
        <dbReference type="PROSITE-ProRule" id="PRU01091"/>
    </source>
</evidence>
<evidence type="ECO:0000256" key="2">
    <source>
        <dbReference type="ARBA" id="ARBA00023015"/>
    </source>
</evidence>
<evidence type="ECO:0000256" key="4">
    <source>
        <dbReference type="ARBA" id="ARBA00023163"/>
    </source>
</evidence>
<dbReference type="GO" id="GO:0005829">
    <property type="term" value="C:cytosol"/>
    <property type="evidence" value="ECO:0007669"/>
    <property type="project" value="TreeGrafter"/>
</dbReference>
<feature type="DNA-binding region" description="OmpR/PhoB-type" evidence="7">
    <location>
        <begin position="123"/>
        <end position="219"/>
    </location>
</feature>
<dbReference type="PROSITE" id="PS51755">
    <property type="entry name" value="OMPR_PHOB"/>
    <property type="match status" value="1"/>
</dbReference>
<keyword evidence="4" id="KW-0804">Transcription</keyword>
<dbReference type="STRING" id="39482.ERS852491_04818"/>
<dbReference type="OrthoDB" id="9790442at2"/>
<dbReference type="InterPro" id="IPR039420">
    <property type="entry name" value="WalR-like"/>
</dbReference>
<dbReference type="SMART" id="SM00862">
    <property type="entry name" value="Trans_reg_C"/>
    <property type="match status" value="1"/>
</dbReference>
<dbReference type="GO" id="GO:0032993">
    <property type="term" value="C:protein-DNA complex"/>
    <property type="evidence" value="ECO:0007669"/>
    <property type="project" value="TreeGrafter"/>
</dbReference>
<evidence type="ECO:0000256" key="3">
    <source>
        <dbReference type="ARBA" id="ARBA00023125"/>
    </source>
</evidence>
<feature type="domain" description="Response regulatory" evidence="8">
    <location>
        <begin position="3"/>
        <end position="115"/>
    </location>
</feature>
<evidence type="ECO:0000256" key="1">
    <source>
        <dbReference type="ARBA" id="ARBA00018672"/>
    </source>
</evidence>
<dbReference type="InterPro" id="IPR001789">
    <property type="entry name" value="Sig_transdc_resp-reg_receiver"/>
</dbReference>
<dbReference type="PANTHER" id="PTHR48111:SF2">
    <property type="entry name" value="RESPONSE REGULATOR SAER"/>
    <property type="match status" value="1"/>
</dbReference>
<dbReference type="Proteomes" id="UP000095544">
    <property type="component" value="Unassembled WGS sequence"/>
</dbReference>
<evidence type="ECO:0000313" key="11">
    <source>
        <dbReference type="Proteomes" id="UP000095544"/>
    </source>
</evidence>
<dbReference type="Pfam" id="PF00072">
    <property type="entry name" value="Response_reg"/>
    <property type="match status" value="1"/>
</dbReference>
<protein>
    <recommendedName>
        <fullName evidence="1">Stage 0 sporulation protein A homolog</fullName>
    </recommendedName>
</protein>
<dbReference type="InterPro" id="IPR036388">
    <property type="entry name" value="WH-like_DNA-bd_sf"/>
</dbReference>
<sequence>MARILAVDDEPAIRNLIRRALEKEGHCVTTLNCADEIIIENLNQYDLLLLDIMMPGTDGITFVKKIRSQVDSPILFLTAKTDENSIMYGLASGGDDYITKPFGIGELRARVQAHLRREKREKRHTAEVSGVRFDLAGKTAGVGECRVPLTKSEYEISEFLAMNHGQVFSKEQIYERIFGYDKDGDVSAITEHVKNIRAKFSRAGREPIETVWGIGYKWK</sequence>
<dbReference type="RefSeq" id="WP_050642600.1">
    <property type="nucleotide sequence ID" value="NZ_CABKUE010000009.1"/>
</dbReference>
<evidence type="ECO:0000256" key="6">
    <source>
        <dbReference type="PROSITE-ProRule" id="PRU00169"/>
    </source>
</evidence>
<evidence type="ECO:0000256" key="5">
    <source>
        <dbReference type="ARBA" id="ARBA00024867"/>
    </source>
</evidence>
<dbReference type="InterPro" id="IPR001867">
    <property type="entry name" value="OmpR/PhoB-type_DNA-bd"/>
</dbReference>
<dbReference type="EMBL" id="CYZU01000080">
    <property type="protein sequence ID" value="CUP30868.1"/>
    <property type="molecule type" value="Genomic_DNA"/>
</dbReference>
<dbReference type="CDD" id="cd00383">
    <property type="entry name" value="trans_reg_C"/>
    <property type="match status" value="1"/>
</dbReference>
<dbReference type="AlphaFoldDB" id="A0A174M9N2"/>
<proteinExistence type="predicted"/>
<dbReference type="PANTHER" id="PTHR48111">
    <property type="entry name" value="REGULATOR OF RPOS"/>
    <property type="match status" value="1"/>
</dbReference>
<dbReference type="GO" id="GO:0000156">
    <property type="term" value="F:phosphorelay response regulator activity"/>
    <property type="evidence" value="ECO:0007669"/>
    <property type="project" value="TreeGrafter"/>
</dbReference>
<keyword evidence="2" id="KW-0805">Transcription regulation</keyword>
<dbReference type="SUPFAM" id="SSF52172">
    <property type="entry name" value="CheY-like"/>
    <property type="match status" value="1"/>
</dbReference>
<feature type="modified residue" description="4-aspartylphosphate" evidence="6">
    <location>
        <position position="51"/>
    </location>
</feature>
<feature type="domain" description="OmpR/PhoB-type" evidence="9">
    <location>
        <begin position="123"/>
        <end position="219"/>
    </location>
</feature>
<accession>A0A174M9N2</accession>
<dbReference type="GO" id="GO:0006355">
    <property type="term" value="P:regulation of DNA-templated transcription"/>
    <property type="evidence" value="ECO:0007669"/>
    <property type="project" value="InterPro"/>
</dbReference>
<dbReference type="Gene3D" id="3.40.50.2300">
    <property type="match status" value="1"/>
</dbReference>
<evidence type="ECO:0000313" key="10">
    <source>
        <dbReference type="EMBL" id="CUP30868.1"/>
    </source>
</evidence>